<comment type="caution">
    <text evidence="1">The sequence shown here is derived from an EMBL/GenBank/DDBJ whole genome shotgun (WGS) entry which is preliminary data.</text>
</comment>
<sequence>MGSIALMGWNMETLQRSVLTLQAVSVRQILLKARNPIPLGITEMNHMLAFAASYQQSKTKYQRFGCLFWLLVFSMAVGNRASGGVE</sequence>
<proteinExistence type="predicted"/>
<gene>
    <name evidence="1" type="ORF">BWQ96_05093</name>
</gene>
<evidence type="ECO:0000313" key="1">
    <source>
        <dbReference type="EMBL" id="PXF45192.1"/>
    </source>
</evidence>
<reference evidence="1 2" key="1">
    <citation type="journal article" date="2018" name="Mol. Biol. Evol.">
        <title>Analysis of the draft genome of the red seaweed Gracilariopsis chorda provides insights into genome size evolution in Rhodophyta.</title>
        <authorList>
            <person name="Lee J."/>
            <person name="Yang E.C."/>
            <person name="Graf L."/>
            <person name="Yang J.H."/>
            <person name="Qiu H."/>
            <person name="Zel Zion U."/>
            <person name="Chan C.X."/>
            <person name="Stephens T.G."/>
            <person name="Weber A.P.M."/>
            <person name="Boo G.H."/>
            <person name="Boo S.M."/>
            <person name="Kim K.M."/>
            <person name="Shin Y."/>
            <person name="Jung M."/>
            <person name="Lee S.J."/>
            <person name="Yim H.S."/>
            <person name="Lee J.H."/>
            <person name="Bhattacharya D."/>
            <person name="Yoon H.S."/>
        </authorList>
    </citation>
    <scope>NUCLEOTIDE SEQUENCE [LARGE SCALE GENOMIC DNA]</scope>
    <source>
        <strain evidence="1 2">SKKU-2015</strain>
        <tissue evidence="1">Whole body</tissue>
    </source>
</reference>
<keyword evidence="2" id="KW-1185">Reference proteome</keyword>
<name>A0A2V3ISW6_9FLOR</name>
<dbReference type="AlphaFoldDB" id="A0A2V3ISW6"/>
<accession>A0A2V3ISW6</accession>
<dbReference type="EMBL" id="NBIV01000068">
    <property type="protein sequence ID" value="PXF45192.1"/>
    <property type="molecule type" value="Genomic_DNA"/>
</dbReference>
<organism evidence="1 2">
    <name type="scientific">Gracilariopsis chorda</name>
    <dbReference type="NCBI Taxonomy" id="448386"/>
    <lineage>
        <taxon>Eukaryota</taxon>
        <taxon>Rhodophyta</taxon>
        <taxon>Florideophyceae</taxon>
        <taxon>Rhodymeniophycidae</taxon>
        <taxon>Gracilariales</taxon>
        <taxon>Gracilariaceae</taxon>
        <taxon>Gracilariopsis</taxon>
    </lineage>
</organism>
<protein>
    <submittedName>
        <fullName evidence="1">Uncharacterized protein</fullName>
    </submittedName>
</protein>
<dbReference type="Proteomes" id="UP000247409">
    <property type="component" value="Unassembled WGS sequence"/>
</dbReference>
<evidence type="ECO:0000313" key="2">
    <source>
        <dbReference type="Proteomes" id="UP000247409"/>
    </source>
</evidence>